<dbReference type="OMA" id="IAYICCE"/>
<evidence type="ECO:0000313" key="1">
    <source>
        <dbReference type="EMBL" id="ACO66950.1"/>
    </source>
</evidence>
<evidence type="ECO:0000313" key="2">
    <source>
        <dbReference type="Proteomes" id="UP000002009"/>
    </source>
</evidence>
<sequence>MPGLDEADKAWHAKWLEACEELGGREYRWPWAMDAQRTKRRTAYGGWPHPLDSQYFGAPESAVERLPTHAKRAVELTRKIHALLHEWGVDTHDVKGGFPLTAAQRRQLLGELSQLSTLGNTREGTRRMELYETECVGYAAYKTGALDFLVDIIHWDVDKFGDVVGEASLCIAYICCEDTVQCAAIHFGAIDALTALVMDEDNLGFSSLLRARVTDGFSSLTNRLEGMQIAMERSNKLLPRLVEVVEQFVTNIQSVVQAAHERGQVPEIDPHRSIYTTVEAIGGTAYYREYRDACAVAVPAVAKLLRACHPVAANGGRQSRTAAEAEASAWVEHVDRLAGSRAVATKEANSFALQYVAREDILHMCGVGPASVPAGASVSTASIARTTYDYAHRPAADFNLPVPPPARLLKEHPVLAPPQVNPLIEIIYECLSRISWESNLGRAEVIRADILGISVDILKQCAAPIVAASIARTGFTIAYGISPDGPLHGLGSIRMDGVSFVNIPTSGERYKGNYKTPPDSSAERISVSIDV</sequence>
<name>C1EG30_MICCC</name>
<protein>
    <submittedName>
        <fullName evidence="1">Uncharacterized protein</fullName>
    </submittedName>
</protein>
<gene>
    <name evidence="1" type="ORF">MICPUN_103729</name>
</gene>
<dbReference type="AlphaFoldDB" id="C1EG30"/>
<dbReference type="KEGG" id="mis:MICPUN_103729"/>
<keyword evidence="2" id="KW-1185">Reference proteome</keyword>
<feature type="non-terminal residue" evidence="1">
    <location>
        <position position="531"/>
    </location>
</feature>
<dbReference type="GeneID" id="8248379"/>
<dbReference type="RefSeq" id="XP_002505692.1">
    <property type="nucleotide sequence ID" value="XM_002505646.1"/>
</dbReference>
<dbReference type="EMBL" id="CP001331">
    <property type="protein sequence ID" value="ACO66950.1"/>
    <property type="molecule type" value="Genomic_DNA"/>
</dbReference>
<organism evidence="1 2">
    <name type="scientific">Micromonas commoda (strain RCC299 / NOUM17 / CCMP2709)</name>
    <name type="common">Picoplanktonic green alga</name>
    <dbReference type="NCBI Taxonomy" id="296587"/>
    <lineage>
        <taxon>Eukaryota</taxon>
        <taxon>Viridiplantae</taxon>
        <taxon>Chlorophyta</taxon>
        <taxon>Mamiellophyceae</taxon>
        <taxon>Mamiellales</taxon>
        <taxon>Mamiellaceae</taxon>
        <taxon>Micromonas</taxon>
    </lineage>
</organism>
<dbReference type="Proteomes" id="UP000002009">
    <property type="component" value="Chromosome 13"/>
</dbReference>
<reference evidence="1 2" key="1">
    <citation type="journal article" date="2009" name="Science">
        <title>Green evolution and dynamic adaptations revealed by genomes of the marine picoeukaryotes Micromonas.</title>
        <authorList>
            <person name="Worden A.Z."/>
            <person name="Lee J.H."/>
            <person name="Mock T."/>
            <person name="Rouze P."/>
            <person name="Simmons M.P."/>
            <person name="Aerts A.L."/>
            <person name="Allen A.E."/>
            <person name="Cuvelier M.L."/>
            <person name="Derelle E."/>
            <person name="Everett M.V."/>
            <person name="Foulon E."/>
            <person name="Grimwood J."/>
            <person name="Gundlach H."/>
            <person name="Henrissat B."/>
            <person name="Napoli C."/>
            <person name="McDonald S.M."/>
            <person name="Parker M.S."/>
            <person name="Rombauts S."/>
            <person name="Salamov A."/>
            <person name="Von Dassow P."/>
            <person name="Badger J.H."/>
            <person name="Coutinho P.M."/>
            <person name="Demir E."/>
            <person name="Dubchak I."/>
            <person name="Gentemann C."/>
            <person name="Eikrem W."/>
            <person name="Gready J.E."/>
            <person name="John U."/>
            <person name="Lanier W."/>
            <person name="Lindquist E.A."/>
            <person name="Lucas S."/>
            <person name="Mayer K.F."/>
            <person name="Moreau H."/>
            <person name="Not F."/>
            <person name="Otillar R."/>
            <person name="Panaud O."/>
            <person name="Pangilinan J."/>
            <person name="Paulsen I."/>
            <person name="Piegu B."/>
            <person name="Poliakov A."/>
            <person name="Robbens S."/>
            <person name="Schmutz J."/>
            <person name="Toulza E."/>
            <person name="Wyss T."/>
            <person name="Zelensky A."/>
            <person name="Zhou K."/>
            <person name="Armbrust E.V."/>
            <person name="Bhattacharya D."/>
            <person name="Goodenough U.W."/>
            <person name="Van de Peer Y."/>
            <person name="Grigoriev I.V."/>
        </authorList>
    </citation>
    <scope>NUCLEOTIDE SEQUENCE [LARGE SCALE GENOMIC DNA]</scope>
    <source>
        <strain evidence="2">RCC299 / NOUM17</strain>
    </source>
</reference>
<accession>C1EG30</accession>
<proteinExistence type="predicted"/>
<dbReference type="InParanoid" id="C1EG30"/>